<evidence type="ECO:0000313" key="4">
    <source>
        <dbReference type="FlyBase" id="FBgn0028539"/>
    </source>
</evidence>
<reference evidence="5" key="3">
    <citation type="journal article" date="2002" name="Genome Biol.">
        <title>Annotation of the Drosophila melanogaster euchromatic genome: a systematic review.</title>
        <authorList>
            <person name="Misra S."/>
            <person name="Crosby M.A."/>
            <person name="Mungall C.J."/>
            <person name="Matthews B.B."/>
            <person name="Campbell K.S."/>
            <person name="Hradecky P."/>
            <person name="Huang Y."/>
            <person name="Kaminker J.S."/>
            <person name="Millburn G.H."/>
            <person name="Prochnik S.E."/>
            <person name="Smith C.D."/>
            <person name="Tupy J.L."/>
            <person name="Whitfied E.J."/>
            <person name="Bayraktaroglu L."/>
            <person name="Berman B.P."/>
            <person name="Bettencourt B.R."/>
            <person name="Celniker S.E."/>
            <person name="de Grey A.D."/>
            <person name="Drysdale R.A."/>
            <person name="Harris N.L."/>
            <person name="Richter J."/>
            <person name="Russo S."/>
            <person name="Schroeder A.J."/>
            <person name="Shu S.Q."/>
            <person name="Stapleton M."/>
            <person name="Yamada C."/>
            <person name="Ashburner M."/>
            <person name="Gelbart W.M."/>
            <person name="Rubin G.M."/>
            <person name="Lewis S.E."/>
        </authorList>
    </citation>
    <scope>GENOME REANNOTATION</scope>
    <source>
        <strain evidence="5">Berkeley</strain>
    </source>
</reference>
<evidence type="ECO:0000313" key="3">
    <source>
        <dbReference type="EMBL" id="AEV66555.1"/>
    </source>
</evidence>
<keyword evidence="1" id="KW-1133">Transmembrane helix</keyword>
<reference evidence="2 5" key="5">
    <citation type="journal article" date="2002" name="Genome Biol.">
        <title>Heterochromatic sequences in a Drosophila whole-genome shotgun assembly.</title>
        <authorList>
            <person name="Hoskins R.A."/>
            <person name="Smith C.D."/>
            <person name="Carlson J.W."/>
            <person name="Carvalho A.B."/>
            <person name="Halpern A."/>
            <person name="Kaminker J.S."/>
            <person name="Kennedy C."/>
            <person name="Mungall C.J."/>
            <person name="Sullivan B.A."/>
            <person name="Sutton G.G."/>
            <person name="Yasuhara J.C."/>
            <person name="Wakimoto B.T."/>
            <person name="Myers E.W."/>
            <person name="Celniker S.E."/>
            <person name="Rubin G.M."/>
            <person name="Karpen G.H."/>
        </authorList>
    </citation>
    <scope>NUCLEOTIDE SEQUENCE [LARGE SCALE GENOMIC DNA]</scope>
    <source>
        <strain evidence="5">Berkeley</strain>
    </source>
</reference>
<reference evidence="2" key="11">
    <citation type="journal article" date="2015" name="G3 (Bethesda)">
        <title>Gene Model Annotations for Drosophila melanogaster: Impact of High-Throughput Data.</title>
        <authorList>
            <consortium name="FlyBase Consortium"/>
            <person name="Matthews B.B."/>
            <person name="Dos Santos G."/>
            <person name="Crosby M.A."/>
            <person name="Emmert D.B."/>
            <person name="St Pierre S.E."/>
            <person name="Gramates L.S."/>
            <person name="Zhou P."/>
            <person name="Schroeder A.J."/>
            <person name="Falls K."/>
            <person name="Strelets V."/>
            <person name="Russo S.M."/>
            <person name="Gelbart W.M."/>
            <person name="null"/>
        </authorList>
    </citation>
    <scope>NUCLEOTIDE SEQUENCE</scope>
</reference>
<organism evidence="2 5">
    <name type="scientific">Drosophila melanogaster</name>
    <name type="common">Fruit fly</name>
    <dbReference type="NCBI Taxonomy" id="7227"/>
    <lineage>
        <taxon>Eukaryota</taxon>
        <taxon>Metazoa</taxon>
        <taxon>Ecdysozoa</taxon>
        <taxon>Arthropoda</taxon>
        <taxon>Hexapoda</taxon>
        <taxon>Insecta</taxon>
        <taxon>Pterygota</taxon>
        <taxon>Neoptera</taxon>
        <taxon>Endopterygota</taxon>
        <taxon>Diptera</taxon>
        <taxon>Brachycera</taxon>
        <taxon>Muscomorpha</taxon>
        <taxon>Ephydroidea</taxon>
        <taxon>Drosophilidae</taxon>
        <taxon>Drosophila</taxon>
        <taxon>Sophophora</taxon>
    </lineage>
</organism>
<reference evidence="5" key="2">
    <citation type="journal article" date="2002" name="Genome Biol.">
        <title>Finishing a whole-genome shotgun: release 3 of the Drosophila melanogaster euchromatic genome sequence.</title>
        <authorList>
            <person name="Celniker S.E."/>
            <person name="Wheeler D.A."/>
            <person name="Kronmiller B."/>
            <person name="Carlson J.W."/>
            <person name="Halpern A."/>
            <person name="Patel S."/>
            <person name="Adams M."/>
            <person name="Champe M."/>
            <person name="Dugan S.P."/>
            <person name="Frise E."/>
            <person name="Hodgson A."/>
            <person name="George R.A."/>
            <person name="Hoskins R.A."/>
            <person name="Laverty T."/>
            <person name="Muzny D.M."/>
            <person name="Nelson C.R."/>
            <person name="Pacleb J.M."/>
            <person name="Park S."/>
            <person name="Pfeiffer B.D."/>
            <person name="Richards S."/>
            <person name="Sodergren E.J."/>
            <person name="Svirskas R."/>
            <person name="Tabor P.E."/>
            <person name="Wan K."/>
            <person name="Stapleton M."/>
            <person name="Sutton G.G."/>
            <person name="Venter C."/>
            <person name="Weinstock G."/>
            <person name="Scherer S.E."/>
            <person name="Myers E.W."/>
            <person name="Gibbs R.A."/>
            <person name="Rubin G.M."/>
        </authorList>
    </citation>
    <scope>NUCLEOTIDE SEQUENCE [LARGE SCALE GENOMIC DNA]</scope>
    <source>
        <strain evidence="5">Berkeley</strain>
    </source>
</reference>
<accession>E1JHH7</accession>
<evidence type="ECO:0000313" key="5">
    <source>
        <dbReference type="Proteomes" id="UP000000803"/>
    </source>
</evidence>
<gene>
    <name evidence="2 4" type="primary">Eato</name>
    <name evidence="2" type="synonym">BG:DS00797.5</name>
    <name evidence="3" type="synonym">CG31731-RC</name>
    <name evidence="2" type="synonym">CG7491</name>
    <name evidence="2" type="synonym">CG7559</name>
    <name evidence="2" type="synonym">D00797.5</name>
    <name evidence="2" type="synonym">DmCG31731</name>
    <name evidence="2" type="synonym">Dmel\CG31731</name>
    <name evidence="2" type="synonym">DS00797.5</name>
    <name evidence="2 4" type="ORF">CG31731</name>
    <name evidence="2" type="ORF">Dmel_CG31731</name>
</gene>
<reference evidence="2" key="15">
    <citation type="submission" date="2022-11" db="EMBL/GenBank/DDBJ databases">
        <authorList>
            <consortium name="FlyBase"/>
        </authorList>
    </citation>
    <scope>NUCLEOTIDE SEQUENCE</scope>
</reference>
<dbReference type="GO" id="GO:0005886">
    <property type="term" value="C:plasma membrane"/>
    <property type="evidence" value="ECO:0007005"/>
    <property type="project" value="FlyBase"/>
</dbReference>
<dbReference type="PANTHER" id="PTHR19229">
    <property type="entry name" value="ATP-BINDING CASSETTE TRANSPORTER SUBFAMILY A ABCA"/>
    <property type="match status" value="1"/>
</dbReference>
<reference evidence="2 5" key="8">
    <citation type="journal article" date="2007" name="Science">
        <title>The Release 5.1 annotation of Drosophila melanogaster heterochromatin.</title>
        <authorList>
            <person name="Smith C.D."/>
            <person name="Shu S."/>
            <person name="Mungall C.J."/>
            <person name="Karpen G.H."/>
        </authorList>
    </citation>
    <scope>NUCLEOTIDE SEQUENCE [LARGE SCALE GENOMIC DNA]</scope>
    <source>
        <strain evidence="5">Berkeley</strain>
    </source>
</reference>
<reference evidence="2" key="7">
    <citation type="submission" date="2006-08" db="EMBL/GenBank/DDBJ databases">
        <authorList>
            <person name="Celniker S."/>
            <person name="Carlson J."/>
            <person name="Wan K."/>
            <person name="Frise E."/>
            <person name="Hoskins R."/>
            <person name="Park S."/>
            <person name="Svirskas R."/>
            <person name="Rubin G."/>
        </authorList>
    </citation>
    <scope>NUCLEOTIDE SEQUENCE</scope>
</reference>
<dbReference type="OrthoDB" id="8061355at2759"/>
<reference evidence="2" key="14">
    <citation type="submission" date="2022-11" db="EMBL/GenBank/DDBJ databases">
        <title>Drosophila melanogaster release 4 sequence.</title>
        <authorList>
            <consortium name="Berkeley Drosophila Genome Project"/>
            <person name="Celniker S."/>
            <person name="Carlson J."/>
            <person name="Wan K."/>
            <person name="Pfeiffer B."/>
            <person name="Frise E."/>
            <person name="George R."/>
            <person name="Hoskins R."/>
            <person name="Stapleton M."/>
            <person name="Pacleb J."/>
            <person name="Park S."/>
            <person name="Svirskas R."/>
            <person name="Smith E."/>
            <person name="Yu C."/>
            <person name="Rubin G."/>
        </authorList>
    </citation>
    <scope>NUCLEOTIDE SEQUENCE</scope>
</reference>
<feature type="transmembrane region" description="Helical" evidence="1">
    <location>
        <begin position="326"/>
        <end position="344"/>
    </location>
</feature>
<dbReference type="HOGENOM" id="CLU_607308_0_0_1"/>
<feature type="transmembrane region" description="Helical" evidence="1">
    <location>
        <begin position="24"/>
        <end position="44"/>
    </location>
</feature>
<dbReference type="AlphaFoldDB" id="E1JHH7"/>
<dbReference type="PANTHER" id="PTHR19229:SF250">
    <property type="entry name" value="ABC TRANSPORTER DOMAIN-CONTAINING PROTEIN-RELATED"/>
    <property type="match status" value="1"/>
</dbReference>
<name>E1JHH7_DROME</name>
<reference evidence="2 5" key="6">
    <citation type="journal article" date="2005" name="PLoS Comput. Biol.">
        <title>Combined evidence annotation of transposable elements in genome sequences.</title>
        <authorList>
            <person name="Quesneville H."/>
            <person name="Bergman C.M."/>
            <person name="Andrieu O."/>
            <person name="Autard D."/>
            <person name="Nouaud D."/>
            <person name="Ashburner M."/>
            <person name="Anxolabehere D."/>
        </authorList>
    </citation>
    <scope>NUCLEOTIDE SEQUENCE [LARGE SCALE GENOMIC DNA]</scope>
    <source>
        <strain evidence="5">Berkeley</strain>
    </source>
</reference>
<dbReference type="Bgee" id="FBgn0028539">
    <property type="expression patterns" value="Expressed in midgut large flat cell (Drosophila) in digestive tract and 132 other cell types or tissues"/>
</dbReference>
<dbReference type="SMR" id="E1JHH7"/>
<reference evidence="5" key="4">
    <citation type="journal article" date="2002" name="Genome Biol.">
        <title>The transposable elements of the Drosophila melanogaster euchromatin: a genomics perspective.</title>
        <authorList>
            <person name="Kaminker J.S."/>
            <person name="Bergman C.M."/>
            <person name="Kronmiller B."/>
            <person name="Carlson J."/>
            <person name="Svirskas R."/>
            <person name="Patel S."/>
            <person name="Frise E."/>
            <person name="Wheeler D.A."/>
            <person name="Lewis S.E."/>
            <person name="Rubin G.M."/>
            <person name="Ashburner M."/>
            <person name="Celniker S.E."/>
        </authorList>
    </citation>
    <scope>NUCLEOTIDE SEQUENCE [LARGE SCALE GENOMIC DNA]</scope>
    <source>
        <strain evidence="5">Berkeley</strain>
    </source>
</reference>
<evidence type="ECO:0007829" key="6">
    <source>
        <dbReference type="PeptideAtlas" id="E1JHH7"/>
    </source>
</evidence>
<keyword evidence="1" id="KW-0472">Membrane</keyword>
<dbReference type="RefSeq" id="NP_001162974.1">
    <property type="nucleotide sequence ID" value="NM_001169503.2"/>
</dbReference>
<dbReference type="BioGRID-ORCS" id="34783">
    <property type="hits" value="0 hits in 3 CRISPR screens"/>
</dbReference>
<keyword evidence="1" id="KW-0812">Transmembrane</keyword>
<evidence type="ECO:0000313" key="2">
    <source>
        <dbReference type="EMBL" id="ACZ94260.1"/>
    </source>
</evidence>
<reference evidence="2 5" key="1">
    <citation type="journal article" date="2000" name="Science">
        <title>The genome sequence of Drosophila melanogaster.</title>
        <authorList>
            <person name="Adams M.D."/>
            <person name="Celniker S.E."/>
            <person name="Holt R.A."/>
            <person name="Evans C.A."/>
            <person name="Gocayne J.D."/>
            <person name="Amanatides P.G."/>
            <person name="Scherer S.E."/>
            <person name="Li P.W."/>
            <person name="Hoskins R.A."/>
            <person name="Galle R.F."/>
            <person name="George R.A."/>
            <person name="Lewis S.E."/>
            <person name="Richards S."/>
            <person name="Ashburner M."/>
            <person name="Henderson S.N."/>
            <person name="Sutton G.G."/>
            <person name="Wortman J.R."/>
            <person name="Yandell M.D."/>
            <person name="Zhang Q."/>
            <person name="Chen L.X."/>
            <person name="Brandon R.C."/>
            <person name="Rogers Y.H."/>
            <person name="Blazej R.G."/>
            <person name="Champe M."/>
            <person name="Pfeiffer B.D."/>
            <person name="Wan K.H."/>
            <person name="Doyle C."/>
            <person name="Baxter E.G."/>
            <person name="Helt G."/>
            <person name="Nelson C.R."/>
            <person name="Gabor G.L."/>
            <person name="Abril J.F."/>
            <person name="Agbayani A."/>
            <person name="An H.J."/>
            <person name="Andrews-Pfannkoch C."/>
            <person name="Baldwin D."/>
            <person name="Ballew R.M."/>
            <person name="Basu A."/>
            <person name="Baxendale J."/>
            <person name="Bayraktaroglu L."/>
            <person name="Beasley E.M."/>
            <person name="Beeson K.Y."/>
            <person name="Benos P.V."/>
            <person name="Berman B.P."/>
            <person name="Bhandari D."/>
            <person name="Bolshakov S."/>
            <person name="Borkova D."/>
            <person name="Botchan M.R."/>
            <person name="Bouck J."/>
            <person name="Brokstein P."/>
            <person name="Brottier P."/>
            <person name="Burtis K.C."/>
            <person name="Busam D.A."/>
            <person name="Butler H."/>
            <person name="Cadieu E."/>
            <person name="Center A."/>
            <person name="Chandra I."/>
            <person name="Cherry J.M."/>
            <person name="Cawley S."/>
            <person name="Dahlke C."/>
            <person name="Davenport L.B."/>
            <person name="Davies P."/>
            <person name="de Pablos B."/>
            <person name="Delcher A."/>
            <person name="Deng Z."/>
            <person name="Mays A.D."/>
            <person name="Dew I."/>
            <person name="Dietz S.M."/>
            <person name="Dodson K."/>
            <person name="Doup L.E."/>
            <person name="Downes M."/>
            <person name="Dugan-Rocha S."/>
            <person name="Dunkov B.C."/>
            <person name="Dunn P."/>
            <person name="Durbin K.J."/>
            <person name="Evangelista C.C."/>
            <person name="Ferraz C."/>
            <person name="Ferriera S."/>
            <person name="Fleischmann W."/>
            <person name="Fosler C."/>
            <person name="Gabrielian A.E."/>
            <person name="Garg N.S."/>
            <person name="Gelbart W.M."/>
            <person name="Glasser K."/>
            <person name="Glodek A."/>
            <person name="Gong F."/>
            <person name="Gorrell J.H."/>
            <person name="Gu Z."/>
            <person name="Guan P."/>
            <person name="Harris M."/>
            <person name="Harris N.L."/>
            <person name="Harvey D."/>
            <person name="Heiman T.J."/>
            <person name="Hernandez J.R."/>
            <person name="Houck J."/>
            <person name="Hostin D."/>
            <person name="Houston K.A."/>
            <person name="Howland T.J."/>
            <person name="Wei M.H."/>
            <person name="Ibegwam C."/>
            <person name="Jalali M."/>
            <person name="Kalush F."/>
            <person name="Karpen G.H."/>
            <person name="Ke Z."/>
            <person name="Kennison J.A."/>
            <person name="Ketchum K.A."/>
            <person name="Kimmel B.E."/>
            <person name="Kodira C.D."/>
            <person name="Kraft C."/>
            <person name="Kravitz S."/>
            <person name="Kulp D."/>
            <person name="Lai Z."/>
            <person name="Lasko P."/>
            <person name="Lei Y."/>
            <person name="Levitsky A.A."/>
            <person name="Li J."/>
            <person name="Li Z."/>
            <person name="Liang Y."/>
            <person name="Lin X."/>
            <person name="Liu X."/>
            <person name="Mattei B."/>
            <person name="McIntosh T.C."/>
            <person name="McLeod M.P."/>
            <person name="McPherson D."/>
            <person name="Merkulov G."/>
            <person name="Milshina N.V."/>
            <person name="Mobarry C."/>
            <person name="Morris J."/>
            <person name="Moshrefi A."/>
            <person name="Mount S.M."/>
            <person name="Moy M."/>
            <person name="Murphy B."/>
            <person name="Murphy L."/>
            <person name="Muzny D.M."/>
            <person name="Nelson D.L."/>
            <person name="Nelson D.R."/>
            <person name="Nelson K.A."/>
            <person name="Nixon K."/>
            <person name="Nusskern D.R."/>
            <person name="Pacleb J.M."/>
            <person name="Palazzolo M."/>
            <person name="Pittman G.S."/>
            <person name="Pan S."/>
            <person name="Pollard J."/>
            <person name="Puri V."/>
            <person name="Reese M.G."/>
            <person name="Reinert K."/>
            <person name="Remington K."/>
            <person name="Saunders R.D."/>
            <person name="Scheeler F."/>
            <person name="Shen H."/>
            <person name="Shue B.C."/>
            <person name="Siden-Kiamos I."/>
            <person name="Simpson M."/>
            <person name="Skupski M.P."/>
            <person name="Smith T."/>
            <person name="Spier E."/>
            <person name="Spradling A.C."/>
            <person name="Stapleton M."/>
            <person name="Strong R."/>
            <person name="Sun E."/>
            <person name="Svirskas R."/>
            <person name="Tector C."/>
            <person name="Turner R."/>
            <person name="Venter E."/>
            <person name="Wang A.H."/>
            <person name="Wang X."/>
            <person name="Wang Z.Y."/>
            <person name="Wassarman D.A."/>
            <person name="Weinstock G.M."/>
            <person name="Weissenbach J."/>
            <person name="Williams S.M."/>
            <person name="WoodageT"/>
            <person name="Worley K.C."/>
            <person name="Wu D."/>
            <person name="Yang S."/>
            <person name="Yao Q.A."/>
            <person name="Ye J."/>
            <person name="Yeh R.F."/>
            <person name="Zaveri J.S."/>
            <person name="Zhan M."/>
            <person name="Zhang G."/>
            <person name="Zhao Q."/>
            <person name="Zheng L."/>
            <person name="Zheng X.H."/>
            <person name="Zhong F.N."/>
            <person name="Zhong W."/>
            <person name="Zhou X."/>
            <person name="Zhu S."/>
            <person name="Zhu X."/>
            <person name="Smith H.O."/>
            <person name="Gibbs R.A."/>
            <person name="Myers E.W."/>
            <person name="Rubin G.M."/>
            <person name="Venter J.C."/>
        </authorList>
    </citation>
    <scope>NUCLEOTIDE SEQUENCE [LARGE SCALE GENOMIC DNA]</scope>
    <source>
        <strain evidence="5">Berkeley</strain>
    </source>
</reference>
<keyword evidence="5" id="KW-1185">Reference proteome</keyword>
<evidence type="ECO:0000256" key="1">
    <source>
        <dbReference type="SAM" id="Phobius"/>
    </source>
</evidence>
<dbReference type="AGR" id="FB:FBgn0028539"/>
<feature type="transmembrane region" description="Helical" evidence="1">
    <location>
        <begin position="298"/>
        <end position="320"/>
    </location>
</feature>
<dbReference type="EMBL" id="AE014134">
    <property type="protein sequence ID" value="ACZ94260.1"/>
    <property type="molecule type" value="Genomic_DNA"/>
</dbReference>
<feature type="transmembrane region" description="Helical" evidence="1">
    <location>
        <begin position="263"/>
        <end position="291"/>
    </location>
</feature>
<dbReference type="EMBL" id="BT132905">
    <property type="protein sequence ID" value="AEV66555.1"/>
    <property type="molecule type" value="mRNA"/>
</dbReference>
<protein>
    <submittedName>
        <fullName evidence="2">Engulfment ABC transporter in the ovary, isoform C</fullName>
    </submittedName>
    <submittedName>
        <fullName evidence="3">FI17829p1</fullName>
    </submittedName>
</protein>
<dbReference type="Proteomes" id="UP000000803">
    <property type="component" value="Chromosome 2L"/>
</dbReference>
<dbReference type="GeneID" id="34783"/>
<reference evidence="3" key="10">
    <citation type="submission" date="2011-12" db="EMBL/GenBank/DDBJ databases">
        <authorList>
            <person name="Carlson J."/>
            <person name="Booth B."/>
            <person name="Frise E."/>
            <person name="Park S."/>
            <person name="Wan K."/>
            <person name="Yu C."/>
            <person name="Celniker S."/>
        </authorList>
    </citation>
    <scope>NUCLEOTIDE SEQUENCE</scope>
</reference>
<dbReference type="FlyBase" id="FBgn0028539">
    <property type="gene designation" value="Eato"/>
</dbReference>
<reference evidence="2 5" key="9">
    <citation type="journal article" date="2007" name="Science">
        <title>Sequence finishing and mapping of Drosophila melanogaster heterochromatin.</title>
        <authorList>
            <person name="Hoskins R.A."/>
            <person name="Carlson J.W."/>
            <person name="Kennedy C."/>
            <person name="Acevedo D."/>
            <person name="Evans-Holm M."/>
            <person name="Frise E."/>
            <person name="Wan K.H."/>
            <person name="Park S."/>
            <person name="Mendez-Lago M."/>
            <person name="Rossi F."/>
            <person name="Villasante A."/>
            <person name="Dimitri P."/>
            <person name="Karpen G.H."/>
            <person name="Celniker S.E."/>
        </authorList>
    </citation>
    <scope>NUCLEOTIDE SEQUENCE [LARGE SCALE GENOMIC DNA]</scope>
    <source>
        <strain evidence="5">Berkeley</strain>
    </source>
</reference>
<dbReference type="ExpressionAtlas" id="E1JHH7">
    <property type="expression patterns" value="baseline and differential"/>
</dbReference>
<reference evidence="2" key="13">
    <citation type="journal article" date="2015" name="Genome Res.">
        <title>The Release 6 reference sequence of the Drosophila melanogaster genome.</title>
        <authorList>
            <person name="Hoskins R.A."/>
            <person name="Carlson J.W."/>
            <person name="Wan K.H."/>
            <person name="Park S."/>
            <person name="Mendez I."/>
            <person name="Galle S.E."/>
            <person name="Booth B.W."/>
            <person name="Pfeiffer B.D."/>
            <person name="George R.A."/>
            <person name="Svirskas R."/>
            <person name="Krzywinski M."/>
            <person name="Schein J."/>
            <person name="Accardo M.C."/>
            <person name="Damia E."/>
            <person name="Messina G."/>
            <person name="Mendez-Lago M."/>
            <person name="de Pablos B."/>
            <person name="Demakova O.V."/>
            <person name="Andreyeva E.N."/>
            <person name="Boldyreva L.V."/>
            <person name="Marra M."/>
            <person name="Carvalho A.B."/>
            <person name="Dimitri P."/>
            <person name="Villasante A."/>
            <person name="Zhimulev I.F."/>
            <person name="Rubin G.M."/>
            <person name="Karpen G.H."/>
            <person name="Celniker S.E."/>
        </authorList>
    </citation>
    <scope>NUCLEOTIDE SEQUENCE</scope>
</reference>
<dbReference type="DNASU" id="34783"/>
<sequence length="451" mass="52356">MAGTFTPLFFVFLRKNLLYLQRNLLPLLLICSGFAGVLTAYLHWSVKPVLHQINQFEAKNEMVLRELYFPGNELDYIYYSPISPNVEDIMDLLRVDLGIIPERLRPNNNSFEMQLEMEQQCRGSCFAIDFHRVPNRGSDRKFRYSLSSNQMRISPRKRFVNDEEIYHQIDDDDYIRSGFLSLQHILDKQYMKYQELGKDFEVVVSSMPNMEVISMDSHRLTYFGTLCSILFNVVLLSSFVVPFVEEKQNGLKEFLNLVTPMSFLNGLTFFLIRFVCYTLLMIFVLVVAYLYKALGSICFAYVAVLFLLYILSTMSYAYLISICFHSVFYAKIGGLAMLIIPYAFSFVRSWATSLAFVCFSTNTFLEGLDIFQTFSNKHREFGAVDVFRVIKSNSSTMFSVYVVLVFQSFLYAMLYNYLGCVFPGPGGLKRPMFFFLDFRIGYRLHNQTGLN</sequence>
<proteinExistence type="evidence at protein level"/>
<reference evidence="2" key="12">
    <citation type="journal article" date="2015" name="G3 (Bethesda)">
        <title>Gene Model Annotations for Drosophila melanogaster: The Rule-Benders.</title>
        <authorList>
            <consortium name="FlyBase Consortium"/>
            <person name="Crosby M.A."/>
            <person name="Gramates L.S."/>
            <person name="Dos Santos G."/>
            <person name="Matthews B.B."/>
            <person name="St Pierre S.E."/>
            <person name="Zhou P."/>
            <person name="Schroeder A.J."/>
            <person name="Falls K."/>
            <person name="Emmert D.B."/>
            <person name="Russo S.M."/>
            <person name="Gelbart W.M."/>
            <person name="null"/>
        </authorList>
    </citation>
    <scope>NUCLEOTIDE SEQUENCE</scope>
</reference>
<keyword evidence="6" id="KW-1267">Proteomics identification</keyword>
<feature type="transmembrane region" description="Helical" evidence="1">
    <location>
        <begin position="398"/>
        <end position="418"/>
    </location>
</feature>
<feature type="transmembrane region" description="Helical" evidence="1">
    <location>
        <begin position="220"/>
        <end position="243"/>
    </location>
</feature>
<dbReference type="VEuPathDB" id="VectorBase:FBgn0028539"/>
<dbReference type="GO" id="GO:0140359">
    <property type="term" value="F:ABC-type transporter activity"/>
    <property type="evidence" value="ECO:0007669"/>
    <property type="project" value="InterPro"/>
</dbReference>
<dbReference type="InterPro" id="IPR026082">
    <property type="entry name" value="ABCA"/>
</dbReference>
<dbReference type="CTD" id="34783"/>